<proteinExistence type="predicted"/>
<sequence length="56" mass="7109">MRPKALRWKHFNKPLAHTLKHLSRSEHCWGKFRCWRLLVKRLHWTVTSRRWLNYNQ</sequence>
<protein>
    <submittedName>
        <fullName evidence="1">HrpA-like RNA helicase</fullName>
    </submittedName>
</protein>
<keyword evidence="1" id="KW-0378">Hydrolase</keyword>
<dbReference type="Proteomes" id="UP000247480">
    <property type="component" value="Unassembled WGS sequence"/>
</dbReference>
<comment type="caution">
    <text evidence="1">The sequence shown here is derived from an EMBL/GenBank/DDBJ whole genome shotgun (WGS) entry which is preliminary data.</text>
</comment>
<dbReference type="AlphaFoldDB" id="A0A2V0Q5N4"/>
<keyword evidence="1" id="KW-0547">Nucleotide-binding</keyword>
<evidence type="ECO:0000313" key="1">
    <source>
        <dbReference type="EMBL" id="GBH07704.1"/>
    </source>
</evidence>
<accession>A0A2V0Q5N4</accession>
<organism evidence="1 2">
    <name type="scientific">Pseudomonas syringae pv. actinidiae</name>
    <dbReference type="NCBI Taxonomy" id="103796"/>
    <lineage>
        <taxon>Bacteria</taxon>
        <taxon>Pseudomonadati</taxon>
        <taxon>Pseudomonadota</taxon>
        <taxon>Gammaproteobacteria</taxon>
        <taxon>Pseudomonadales</taxon>
        <taxon>Pseudomonadaceae</taxon>
        <taxon>Pseudomonas</taxon>
        <taxon>Pseudomonas syringae</taxon>
    </lineage>
</organism>
<gene>
    <name evidence="1" type="ORF">KPSA1_01064</name>
</gene>
<name>A0A2V0Q5N4_PSESF</name>
<dbReference type="EMBL" id="BGJZ01000042">
    <property type="protein sequence ID" value="GBH07704.1"/>
    <property type="molecule type" value="Genomic_DNA"/>
</dbReference>
<keyword evidence="1" id="KW-0067">ATP-binding</keyword>
<dbReference type="GO" id="GO:0004386">
    <property type="term" value="F:helicase activity"/>
    <property type="evidence" value="ECO:0007669"/>
    <property type="project" value="UniProtKB-KW"/>
</dbReference>
<evidence type="ECO:0000313" key="2">
    <source>
        <dbReference type="Proteomes" id="UP000247480"/>
    </source>
</evidence>
<keyword evidence="1" id="KW-0347">Helicase</keyword>
<reference evidence="1 2" key="1">
    <citation type="submission" date="2018-04" db="EMBL/GenBank/DDBJ databases">
        <title>Draft genome sequence of Pseudomonas syringae pv. actinidiae biovar 1 strains isolated from kiwifruit in Kagawa prefecture.</title>
        <authorList>
            <person name="Tabuchi M."/>
            <person name="Saito M."/>
            <person name="Fujiwara S."/>
            <person name="Sasa N."/>
            <person name="Akimitsu K."/>
            <person name="Gomi K."/>
            <person name="Konishi-Sugita S."/>
            <person name="Hamano K."/>
            <person name="Kataoka I."/>
        </authorList>
    </citation>
    <scope>NUCLEOTIDE SEQUENCE [LARGE SCALE GENOMIC DNA]</scope>
    <source>
        <strain evidence="1 2">MAFF212206</strain>
    </source>
</reference>